<evidence type="ECO:0000313" key="1">
    <source>
        <dbReference type="EMBL" id="CAK67258.1"/>
    </source>
</evidence>
<dbReference type="RefSeq" id="XP_001434655.1">
    <property type="nucleotide sequence ID" value="XM_001434618.1"/>
</dbReference>
<proteinExistence type="predicted"/>
<dbReference type="Proteomes" id="UP000000600">
    <property type="component" value="Unassembled WGS sequence"/>
</dbReference>
<protein>
    <submittedName>
        <fullName evidence="1">Uncharacterized protein</fullName>
    </submittedName>
</protein>
<keyword evidence="2" id="KW-1185">Reference proteome</keyword>
<name>A0C8Z1_PARTE</name>
<dbReference type="EMBL" id="CT868052">
    <property type="protein sequence ID" value="CAK67258.1"/>
    <property type="molecule type" value="Genomic_DNA"/>
</dbReference>
<dbReference type="GeneID" id="5020453"/>
<gene>
    <name evidence="1" type="ORF">GSPATT00006564001</name>
</gene>
<dbReference type="InParanoid" id="A0C8Z1"/>
<dbReference type="AlphaFoldDB" id="A0C8Z1"/>
<dbReference type="KEGG" id="ptm:GSPATT00006564001"/>
<dbReference type="HOGENOM" id="CLU_2579010_0_0_1"/>
<accession>A0C8Z1</accession>
<sequence length="81" mass="9706">MRGVIMIIIAIIRGREEYRFHNCYEVSYKNCLNWQANFFRQGVKAHIDFQVVSANLLEYCQFISYKKPPLPINFDLNEFLQ</sequence>
<organism evidence="1 2">
    <name type="scientific">Paramecium tetraurelia</name>
    <dbReference type="NCBI Taxonomy" id="5888"/>
    <lineage>
        <taxon>Eukaryota</taxon>
        <taxon>Sar</taxon>
        <taxon>Alveolata</taxon>
        <taxon>Ciliophora</taxon>
        <taxon>Intramacronucleata</taxon>
        <taxon>Oligohymenophorea</taxon>
        <taxon>Peniculida</taxon>
        <taxon>Parameciidae</taxon>
        <taxon>Paramecium</taxon>
    </lineage>
</organism>
<evidence type="ECO:0000313" key="2">
    <source>
        <dbReference type="Proteomes" id="UP000000600"/>
    </source>
</evidence>
<reference evidence="1 2" key="1">
    <citation type="journal article" date="2006" name="Nature">
        <title>Global trends of whole-genome duplications revealed by the ciliate Paramecium tetraurelia.</title>
        <authorList>
            <consortium name="Genoscope"/>
            <person name="Aury J.-M."/>
            <person name="Jaillon O."/>
            <person name="Duret L."/>
            <person name="Noel B."/>
            <person name="Jubin C."/>
            <person name="Porcel B.M."/>
            <person name="Segurens B."/>
            <person name="Daubin V."/>
            <person name="Anthouard V."/>
            <person name="Aiach N."/>
            <person name="Arnaiz O."/>
            <person name="Billaut A."/>
            <person name="Beisson J."/>
            <person name="Blanc I."/>
            <person name="Bouhouche K."/>
            <person name="Camara F."/>
            <person name="Duharcourt S."/>
            <person name="Guigo R."/>
            <person name="Gogendeau D."/>
            <person name="Katinka M."/>
            <person name="Keller A.-M."/>
            <person name="Kissmehl R."/>
            <person name="Klotz C."/>
            <person name="Koll F."/>
            <person name="Le Moue A."/>
            <person name="Lepere C."/>
            <person name="Malinsky S."/>
            <person name="Nowacki M."/>
            <person name="Nowak J.K."/>
            <person name="Plattner H."/>
            <person name="Poulain J."/>
            <person name="Ruiz F."/>
            <person name="Serrano V."/>
            <person name="Zagulski M."/>
            <person name="Dessen P."/>
            <person name="Betermier M."/>
            <person name="Weissenbach J."/>
            <person name="Scarpelli C."/>
            <person name="Schachter V."/>
            <person name="Sperling L."/>
            <person name="Meyer E."/>
            <person name="Cohen J."/>
            <person name="Wincker P."/>
        </authorList>
    </citation>
    <scope>NUCLEOTIDE SEQUENCE [LARGE SCALE GENOMIC DNA]</scope>
    <source>
        <strain evidence="1 2">Stock d4-2</strain>
    </source>
</reference>